<keyword evidence="12" id="KW-0175">Coiled coil</keyword>
<dbReference type="GO" id="GO:0005829">
    <property type="term" value="C:cytosol"/>
    <property type="evidence" value="ECO:0007669"/>
    <property type="project" value="TreeGrafter"/>
</dbReference>
<evidence type="ECO:0000256" key="9">
    <source>
        <dbReference type="ARBA" id="ARBA00048248"/>
    </source>
</evidence>
<evidence type="ECO:0000313" key="14">
    <source>
        <dbReference type="EMBL" id="KJJ84298.1"/>
    </source>
</evidence>
<feature type="short sequence motif" description="'KMSKS' region" evidence="10">
    <location>
        <begin position="226"/>
        <end position="230"/>
    </location>
</feature>
<feature type="coiled-coil region" evidence="12">
    <location>
        <begin position="87"/>
        <end position="114"/>
    </location>
</feature>
<evidence type="ECO:0000256" key="11">
    <source>
        <dbReference type="PROSITE-ProRule" id="PRU00182"/>
    </source>
</evidence>
<dbReference type="PRINTS" id="PR01040">
    <property type="entry name" value="TRNASYNTHTYR"/>
</dbReference>
<evidence type="ECO:0000256" key="10">
    <source>
        <dbReference type="HAMAP-Rule" id="MF_02007"/>
    </source>
</evidence>
<comment type="catalytic activity">
    <reaction evidence="9 10">
        <text>tRNA(Tyr) + L-tyrosine + ATP = L-tyrosyl-tRNA(Tyr) + AMP + diphosphate + H(+)</text>
        <dbReference type="Rhea" id="RHEA:10220"/>
        <dbReference type="Rhea" id="RHEA-COMP:9706"/>
        <dbReference type="Rhea" id="RHEA-COMP:9707"/>
        <dbReference type="ChEBI" id="CHEBI:15378"/>
        <dbReference type="ChEBI" id="CHEBI:30616"/>
        <dbReference type="ChEBI" id="CHEBI:33019"/>
        <dbReference type="ChEBI" id="CHEBI:58315"/>
        <dbReference type="ChEBI" id="CHEBI:78442"/>
        <dbReference type="ChEBI" id="CHEBI:78536"/>
        <dbReference type="ChEBI" id="CHEBI:456215"/>
        <dbReference type="EC" id="6.1.1.1"/>
    </reaction>
</comment>
<dbReference type="InterPro" id="IPR054608">
    <property type="entry name" value="SYY-like_C"/>
</dbReference>
<dbReference type="InterPro" id="IPR014729">
    <property type="entry name" value="Rossmann-like_a/b/a_fold"/>
</dbReference>
<evidence type="ECO:0000256" key="2">
    <source>
        <dbReference type="ARBA" id="ARBA00022490"/>
    </source>
</evidence>
<comment type="caution">
    <text evidence="14">The sequence shown here is derived from an EMBL/GenBank/DDBJ whole genome shotgun (WGS) entry which is preliminary data.</text>
</comment>
<dbReference type="InterPro" id="IPR036986">
    <property type="entry name" value="S4_RNA-bd_sf"/>
</dbReference>
<dbReference type="EMBL" id="JYNY01000372">
    <property type="protein sequence ID" value="KJJ84298.1"/>
    <property type="molecule type" value="Genomic_DNA"/>
</dbReference>
<dbReference type="GO" id="GO:0003723">
    <property type="term" value="F:RNA binding"/>
    <property type="evidence" value="ECO:0007669"/>
    <property type="project" value="UniProtKB-KW"/>
</dbReference>
<keyword evidence="7 10" id="KW-0648">Protein biosynthesis</keyword>
<dbReference type="InterPro" id="IPR002307">
    <property type="entry name" value="Tyr-tRNA-ligase"/>
</dbReference>
<dbReference type="PANTHER" id="PTHR11766">
    <property type="entry name" value="TYROSYL-TRNA SYNTHETASE"/>
    <property type="match status" value="1"/>
</dbReference>
<evidence type="ECO:0000256" key="1">
    <source>
        <dbReference type="ARBA" id="ARBA00011738"/>
    </source>
</evidence>
<keyword evidence="5 10" id="KW-0067">ATP-binding</keyword>
<comment type="subunit">
    <text evidence="1 10">Homodimer.</text>
</comment>
<dbReference type="Gene3D" id="3.40.50.620">
    <property type="entry name" value="HUPs"/>
    <property type="match status" value="1"/>
</dbReference>
<dbReference type="FunFam" id="3.40.50.620:FF:000061">
    <property type="entry name" value="Tyrosine--tRNA ligase"/>
    <property type="match status" value="1"/>
</dbReference>
<dbReference type="GO" id="GO:0005524">
    <property type="term" value="F:ATP binding"/>
    <property type="evidence" value="ECO:0007669"/>
    <property type="project" value="UniProtKB-UniRule"/>
</dbReference>
<comment type="function">
    <text evidence="10">Catalyzes the attachment of tyrosine to tRNA(Tyr) in a two-step reaction: tyrosine is first activated by ATP to form Tyr-AMP and then transferred to the acceptor end of tRNA(Tyr).</text>
</comment>
<evidence type="ECO:0000259" key="13">
    <source>
        <dbReference type="Pfam" id="PF22421"/>
    </source>
</evidence>
<dbReference type="EC" id="6.1.1.1" evidence="10"/>
<evidence type="ECO:0000256" key="4">
    <source>
        <dbReference type="ARBA" id="ARBA00022741"/>
    </source>
</evidence>
<dbReference type="InterPro" id="IPR002305">
    <property type="entry name" value="aa-tRNA-synth_Ic"/>
</dbReference>
<accession>A0A0F0CLU6</accession>
<dbReference type="PATRIC" id="fig|1609969.3.peg.1887"/>
<feature type="short sequence motif" description="'HIGH' region" evidence="10">
    <location>
        <begin position="42"/>
        <end position="51"/>
    </location>
</feature>
<evidence type="ECO:0000256" key="8">
    <source>
        <dbReference type="ARBA" id="ARBA00023146"/>
    </source>
</evidence>
<reference evidence="14 15" key="1">
    <citation type="submission" date="2015-02" db="EMBL/GenBank/DDBJ databases">
        <title>Single-cell genomics of uncultivated deep-branching MTB reveals a conserved set of magnetosome genes.</title>
        <authorList>
            <person name="Kolinko S."/>
            <person name="Richter M."/>
            <person name="Glockner F.O."/>
            <person name="Brachmann A."/>
            <person name="Schuler D."/>
        </authorList>
    </citation>
    <scope>NUCLEOTIDE SEQUENCE [LARGE SCALE GENOMIC DNA]</scope>
    <source>
        <strain evidence="14">SKK-01</strain>
    </source>
</reference>
<dbReference type="PROSITE" id="PS50889">
    <property type="entry name" value="S4"/>
    <property type="match status" value="1"/>
</dbReference>
<keyword evidence="6 11" id="KW-0694">RNA-binding</keyword>
<keyword evidence="4 10" id="KW-0547">Nucleotide-binding</keyword>
<evidence type="ECO:0000256" key="6">
    <source>
        <dbReference type="ARBA" id="ARBA00022884"/>
    </source>
</evidence>
<gene>
    <name evidence="10" type="primary">tyrS</name>
    <name evidence="14" type="ORF">OMAG_001761</name>
</gene>
<dbReference type="CDD" id="cd00805">
    <property type="entry name" value="TyrRS_core"/>
    <property type="match status" value="1"/>
</dbReference>
<dbReference type="GO" id="GO:0006437">
    <property type="term" value="P:tyrosyl-tRNA aminoacylation"/>
    <property type="evidence" value="ECO:0007669"/>
    <property type="project" value="UniProtKB-UniRule"/>
</dbReference>
<organism evidence="14 15">
    <name type="scientific">Candidatus Omnitrophus magneticus</name>
    <dbReference type="NCBI Taxonomy" id="1609969"/>
    <lineage>
        <taxon>Bacteria</taxon>
        <taxon>Pseudomonadati</taxon>
        <taxon>Candidatus Omnitrophota</taxon>
        <taxon>Candidatus Omnitrophus</taxon>
    </lineage>
</organism>
<sequence length="395" mass="45152">MKTIEEQLNLISRGTSEIVSLAELKTKLVLAKPLIIKAGFDPSAPDLHLGHTVLLRKMKHFQELGHDVCFLIGDFTGRIGDPSGKSKTRKQLSKEEVEENAKTYKKQIFKILDEKKTRVLFNSEWCLPLGTEGMFNLASRYTVARMIERDDFLKRFKNQEPISILEFLYPLIQGYDSVVMKADVELGGTDQKFNLLVGRELQRNFGIPEQVIITMPILEGLDGVDKMSKSLNNYIGINEAPNDMFGKIMSISDNLMWKYYELLTDINYKDIKESVYNGKLHPKEAKVSLAKNIVAQYYGEDSAEKARMNFDNVFAKKDIPDDIKKFKIDRESINLVELLRVVGFAASNAEARRLIEQNAVSIDSNRINDIKYNLYFSTKEIILKVGKIKFAKIFK</sequence>
<keyword evidence="15" id="KW-1185">Reference proteome</keyword>
<feature type="binding site" evidence="10">
    <location>
        <position position="229"/>
    </location>
    <ligand>
        <name>ATP</name>
        <dbReference type="ChEBI" id="CHEBI:30616"/>
    </ligand>
</feature>
<dbReference type="Pfam" id="PF00579">
    <property type="entry name" value="tRNA-synt_1b"/>
    <property type="match status" value="1"/>
</dbReference>
<comment type="subcellular location">
    <subcellularLocation>
        <location evidence="10">Cytoplasm</location>
    </subcellularLocation>
</comment>
<comment type="similarity">
    <text evidence="10">Belongs to the class-I aminoacyl-tRNA synthetase family. TyrS type 2 subfamily.</text>
</comment>
<evidence type="ECO:0000313" key="15">
    <source>
        <dbReference type="Proteomes" id="UP000033428"/>
    </source>
</evidence>
<dbReference type="CDD" id="cd00165">
    <property type="entry name" value="S4"/>
    <property type="match status" value="1"/>
</dbReference>
<dbReference type="GO" id="GO:0004831">
    <property type="term" value="F:tyrosine-tRNA ligase activity"/>
    <property type="evidence" value="ECO:0007669"/>
    <property type="project" value="UniProtKB-UniRule"/>
</dbReference>
<keyword evidence="2 10" id="KW-0963">Cytoplasm</keyword>
<dbReference type="InterPro" id="IPR001412">
    <property type="entry name" value="aa-tRNA-synth_I_CS"/>
</dbReference>
<evidence type="ECO:0000256" key="3">
    <source>
        <dbReference type="ARBA" id="ARBA00022598"/>
    </source>
</evidence>
<dbReference type="InterPro" id="IPR024088">
    <property type="entry name" value="Tyr-tRNA-ligase_bac-type"/>
</dbReference>
<evidence type="ECO:0000256" key="12">
    <source>
        <dbReference type="SAM" id="Coils"/>
    </source>
</evidence>
<dbReference type="Gene3D" id="1.10.240.10">
    <property type="entry name" value="Tyrosyl-Transfer RNA Synthetase"/>
    <property type="match status" value="1"/>
</dbReference>
<feature type="domain" description="Tyrosine--tRNA ligase SYY-like C-terminal" evidence="13">
    <location>
        <begin position="320"/>
        <end position="390"/>
    </location>
</feature>
<dbReference type="SUPFAM" id="SSF52374">
    <property type="entry name" value="Nucleotidylyl transferase"/>
    <property type="match status" value="1"/>
</dbReference>
<dbReference type="FunFam" id="1.10.240.10:FF:000006">
    <property type="entry name" value="Tyrosine--tRNA ligase"/>
    <property type="match status" value="1"/>
</dbReference>
<evidence type="ECO:0000256" key="7">
    <source>
        <dbReference type="ARBA" id="ARBA00022917"/>
    </source>
</evidence>
<keyword evidence="8 10" id="KW-0030">Aminoacyl-tRNA synthetase</keyword>
<proteinExistence type="inferred from homology"/>
<protein>
    <recommendedName>
        <fullName evidence="10">Tyrosine--tRNA ligase</fullName>
        <ecNumber evidence="10">6.1.1.1</ecNumber>
    </recommendedName>
    <alternativeName>
        <fullName evidence="10">Tyrosyl-tRNA synthetase</fullName>
        <shortName evidence="10">TyrRS</shortName>
    </alternativeName>
</protein>
<dbReference type="InterPro" id="IPR024108">
    <property type="entry name" value="Tyr-tRNA-ligase_bac_2"/>
</dbReference>
<dbReference type="NCBIfam" id="TIGR00234">
    <property type="entry name" value="tyrS"/>
    <property type="match status" value="1"/>
</dbReference>
<dbReference type="HAMAP" id="MF_02007">
    <property type="entry name" value="Tyr_tRNA_synth_type2"/>
    <property type="match status" value="1"/>
</dbReference>
<evidence type="ECO:0000256" key="5">
    <source>
        <dbReference type="ARBA" id="ARBA00022840"/>
    </source>
</evidence>
<dbReference type="PROSITE" id="PS00178">
    <property type="entry name" value="AA_TRNA_LIGASE_I"/>
    <property type="match status" value="1"/>
</dbReference>
<dbReference type="Pfam" id="PF22421">
    <property type="entry name" value="SYY_C-terminal"/>
    <property type="match status" value="1"/>
</dbReference>
<keyword evidence="3 10" id="KW-0436">Ligase</keyword>
<dbReference type="AlphaFoldDB" id="A0A0F0CLU6"/>
<dbReference type="SUPFAM" id="SSF55174">
    <property type="entry name" value="Alpha-L RNA-binding motif"/>
    <property type="match status" value="1"/>
</dbReference>
<dbReference type="PANTHER" id="PTHR11766:SF1">
    <property type="entry name" value="TYROSINE--TRNA LIGASE"/>
    <property type="match status" value="1"/>
</dbReference>
<dbReference type="Gene3D" id="3.10.290.10">
    <property type="entry name" value="RNA-binding S4 domain"/>
    <property type="match status" value="1"/>
</dbReference>
<dbReference type="Proteomes" id="UP000033428">
    <property type="component" value="Unassembled WGS sequence"/>
</dbReference>
<name>A0A0F0CLU6_9BACT</name>